<dbReference type="SUPFAM" id="SSF53098">
    <property type="entry name" value="Ribonuclease H-like"/>
    <property type="match status" value="1"/>
</dbReference>
<comment type="caution">
    <text evidence="2">The sequence shown here is derived from an EMBL/GenBank/DDBJ whole genome shotgun (WGS) entry which is preliminary data.</text>
</comment>
<gene>
    <name evidence="2" type="primary">yhgF_10</name>
    <name evidence="2" type="ORF">SDC9_27260</name>
</gene>
<dbReference type="Pfam" id="PF00575">
    <property type="entry name" value="S1"/>
    <property type="match status" value="1"/>
</dbReference>
<dbReference type="Pfam" id="PF16921">
    <property type="entry name" value="Tex_YqgF"/>
    <property type="match status" value="1"/>
</dbReference>
<dbReference type="PROSITE" id="PS50126">
    <property type="entry name" value="S1"/>
    <property type="match status" value="1"/>
</dbReference>
<dbReference type="Pfam" id="PF17674">
    <property type="entry name" value="HHH_9"/>
    <property type="match status" value="1"/>
</dbReference>
<dbReference type="Pfam" id="PF12836">
    <property type="entry name" value="HHH_3"/>
    <property type="match status" value="1"/>
</dbReference>
<evidence type="ECO:0000313" key="2">
    <source>
        <dbReference type="EMBL" id="MPL81343.1"/>
    </source>
</evidence>
<proteinExistence type="predicted"/>
<dbReference type="SMART" id="SM00732">
    <property type="entry name" value="YqgFc"/>
    <property type="match status" value="1"/>
</dbReference>
<sequence length="714" mass="80264">MNKLYIDFISKELSIHNWQVEHCTELLEEGATIPFISRYRKERTGSLDEVLVSQIKHYHSRFSELDKRKKAVLSSIDEQGKLSKELEVEISTCVDQQKLEDLYLPYRPKRKTKASVAKERGLEPLALTVFSFKTEDPYYDAEKYLSEDVKSLDEALSGARDIIAEWISENIKIRELLREQYLKFGKLTAKKHKDLADNNESKYSNYFSFTGSLNIMPAHRVLALLRGEREGALSIKLEIDSLYSIGYIRNVLFPNGVRVSKKCREQIEEAIDDSYKRLLHPSIENETLNSAKARADIESIKVFGNNLTALLLAPPAGQKRVLALDPGFRTGCKVVCLGEQGELLHNDTIYPHPPQNEKIQAIKKISNLVEAYKIEIIAIGDGTASRETESFIKKIPLPKGVQVFSVSEDGASVYSASPVAREEFPDYDVTVRGAVSIGRRVMDPLAELVKIDPKSIGVGQYQHDVDQNLLKEMLDNTVISCVNKVGVNLNTASKHLLSYVSGIGPSLAQNIVEHRSANGPFKSRLELLKVKRLGEKAFEQCAGFLRIPNAANPLDNTAVHPERYHLVKRIADDRRVDLTVLISDSKLREGITIENYISEDVGLPTLRDIVEELSKPGRDPRSIAKVMEFSQEIHSIDDLKPGMILPGIVTNITNFGAFVDIGIKQDGLVHISQMSDKFISSPQEVVKLHQQVMVKVLDVDLRRLRIQLGMKLVD</sequence>
<dbReference type="SUPFAM" id="SSF50249">
    <property type="entry name" value="Nucleic acid-binding proteins"/>
    <property type="match status" value="1"/>
</dbReference>
<dbReference type="FunFam" id="1.10.150.310:FF:000001">
    <property type="entry name" value="RNA-binding transcriptional accessory protein"/>
    <property type="match status" value="1"/>
</dbReference>
<dbReference type="FunFam" id="3.30.420.140:FF:000001">
    <property type="entry name" value="RNA-binding transcriptional accessory protein"/>
    <property type="match status" value="1"/>
</dbReference>
<dbReference type="SMART" id="SM00316">
    <property type="entry name" value="S1"/>
    <property type="match status" value="1"/>
</dbReference>
<evidence type="ECO:0000259" key="1">
    <source>
        <dbReference type="PROSITE" id="PS50126"/>
    </source>
</evidence>
<dbReference type="GO" id="GO:0006412">
    <property type="term" value="P:translation"/>
    <property type="evidence" value="ECO:0007669"/>
    <property type="project" value="TreeGrafter"/>
</dbReference>
<name>A0A644URM3_9ZZZZ</name>
<dbReference type="PANTHER" id="PTHR10724">
    <property type="entry name" value="30S RIBOSOMAL PROTEIN S1"/>
    <property type="match status" value="1"/>
</dbReference>
<dbReference type="SUPFAM" id="SSF158832">
    <property type="entry name" value="Tex N-terminal region-like"/>
    <property type="match status" value="1"/>
</dbReference>
<dbReference type="InterPro" id="IPR041692">
    <property type="entry name" value="HHH_9"/>
</dbReference>
<dbReference type="SUPFAM" id="SSF47781">
    <property type="entry name" value="RuvA domain 2-like"/>
    <property type="match status" value="2"/>
</dbReference>
<dbReference type="Gene3D" id="2.40.50.140">
    <property type="entry name" value="Nucleic acid-binding proteins"/>
    <property type="match status" value="1"/>
</dbReference>
<dbReference type="GO" id="GO:0003729">
    <property type="term" value="F:mRNA binding"/>
    <property type="evidence" value="ECO:0007669"/>
    <property type="project" value="UniProtKB-ARBA"/>
</dbReference>
<protein>
    <submittedName>
        <fullName evidence="2">Protein YhgF</fullName>
    </submittedName>
</protein>
<dbReference type="Gene3D" id="1.10.3500.10">
    <property type="entry name" value="Tex N-terminal region-like"/>
    <property type="match status" value="1"/>
</dbReference>
<dbReference type="InterPro" id="IPR055179">
    <property type="entry name" value="Tex-like_central_region"/>
</dbReference>
<dbReference type="GO" id="GO:0006139">
    <property type="term" value="P:nucleobase-containing compound metabolic process"/>
    <property type="evidence" value="ECO:0007669"/>
    <property type="project" value="InterPro"/>
</dbReference>
<dbReference type="EMBL" id="VSSQ01000148">
    <property type="protein sequence ID" value="MPL81343.1"/>
    <property type="molecule type" value="Genomic_DNA"/>
</dbReference>
<dbReference type="InterPro" id="IPR032639">
    <property type="entry name" value="Tex_YqgF"/>
</dbReference>
<dbReference type="InterPro" id="IPR018974">
    <property type="entry name" value="Tex-like_N"/>
</dbReference>
<accession>A0A644URM3</accession>
<dbReference type="AlphaFoldDB" id="A0A644URM3"/>
<dbReference type="FunFam" id="1.10.10.650:FF:000001">
    <property type="entry name" value="S1 RNA-binding domain 1"/>
    <property type="match status" value="1"/>
</dbReference>
<dbReference type="Gene3D" id="1.10.10.650">
    <property type="entry name" value="RuvA domain 2-like"/>
    <property type="match status" value="1"/>
</dbReference>
<dbReference type="InterPro" id="IPR023319">
    <property type="entry name" value="Tex-like_HTH_dom_sf"/>
</dbReference>
<dbReference type="InterPro" id="IPR050437">
    <property type="entry name" value="Ribos_protein_bS1-like"/>
</dbReference>
<dbReference type="InterPro" id="IPR023323">
    <property type="entry name" value="Tex-like_dom_sf"/>
</dbReference>
<dbReference type="InterPro" id="IPR037027">
    <property type="entry name" value="YqgF/RNaseH-like_dom_sf"/>
</dbReference>
<dbReference type="Pfam" id="PF09371">
    <property type="entry name" value="Tex_N"/>
    <property type="match status" value="1"/>
</dbReference>
<dbReference type="InterPro" id="IPR012340">
    <property type="entry name" value="NA-bd_OB-fold"/>
</dbReference>
<dbReference type="GO" id="GO:0003735">
    <property type="term" value="F:structural constituent of ribosome"/>
    <property type="evidence" value="ECO:0007669"/>
    <property type="project" value="TreeGrafter"/>
</dbReference>
<dbReference type="InterPro" id="IPR006641">
    <property type="entry name" value="YqgF/RNaseH-like_dom"/>
</dbReference>
<dbReference type="InterPro" id="IPR003029">
    <property type="entry name" value="S1_domain"/>
</dbReference>
<dbReference type="Gene3D" id="1.10.150.310">
    <property type="entry name" value="Tex RuvX-like domain-like"/>
    <property type="match status" value="1"/>
</dbReference>
<dbReference type="PANTHER" id="PTHR10724:SF10">
    <property type="entry name" value="S1 RNA-BINDING DOMAIN-CONTAINING PROTEIN 1"/>
    <property type="match status" value="1"/>
</dbReference>
<dbReference type="GO" id="GO:0005737">
    <property type="term" value="C:cytoplasm"/>
    <property type="evidence" value="ECO:0007669"/>
    <property type="project" value="UniProtKB-ARBA"/>
</dbReference>
<dbReference type="InterPro" id="IPR012337">
    <property type="entry name" value="RNaseH-like_sf"/>
</dbReference>
<dbReference type="InterPro" id="IPR044146">
    <property type="entry name" value="S1_Tex"/>
</dbReference>
<dbReference type="CDD" id="cd05685">
    <property type="entry name" value="S1_Tex"/>
    <property type="match status" value="1"/>
</dbReference>
<dbReference type="FunFam" id="2.40.50.140:FF:000051">
    <property type="entry name" value="RNA-binding transcriptional accessory protein"/>
    <property type="match status" value="1"/>
</dbReference>
<reference evidence="2" key="1">
    <citation type="submission" date="2019-08" db="EMBL/GenBank/DDBJ databases">
        <authorList>
            <person name="Kucharzyk K."/>
            <person name="Murdoch R.W."/>
            <person name="Higgins S."/>
            <person name="Loffler F."/>
        </authorList>
    </citation>
    <scope>NUCLEOTIDE SEQUENCE</scope>
</reference>
<dbReference type="Pfam" id="PF22706">
    <property type="entry name" value="Tex_central_region"/>
    <property type="match status" value="1"/>
</dbReference>
<dbReference type="Gene3D" id="3.30.420.140">
    <property type="entry name" value="YqgF/RNase H-like domain"/>
    <property type="match status" value="1"/>
</dbReference>
<dbReference type="InterPro" id="IPR010994">
    <property type="entry name" value="RuvA_2-like"/>
</dbReference>
<feature type="domain" description="S1 motif" evidence="1">
    <location>
        <begin position="642"/>
        <end position="711"/>
    </location>
</feature>
<organism evidence="2">
    <name type="scientific">bioreactor metagenome</name>
    <dbReference type="NCBI Taxonomy" id="1076179"/>
    <lineage>
        <taxon>unclassified sequences</taxon>
        <taxon>metagenomes</taxon>
        <taxon>ecological metagenomes</taxon>
    </lineage>
</organism>